<evidence type="ECO:0000313" key="2">
    <source>
        <dbReference type="Proteomes" id="UP000252249"/>
    </source>
</evidence>
<comment type="caution">
    <text evidence="1">The sequence shown here is derived from an EMBL/GenBank/DDBJ whole genome shotgun (WGS) entry which is preliminary data.</text>
</comment>
<proteinExistence type="predicted"/>
<sequence>MSAQELYDKYVTELENQFKEKKDIIDEAFEKYKNTEPNKQSLRVRLNEESDSVGFITYYSNNLNSELSNLSLSDNKLAEKFLNKSYKLAFELLEYPKILSDSFYEDKS</sequence>
<name>A0A368P510_9FLAO</name>
<gene>
    <name evidence="1" type="ORF">DU428_13140</name>
</gene>
<keyword evidence="2" id="KW-1185">Reference proteome</keyword>
<dbReference type="RefSeq" id="WP_113966805.1">
    <property type="nucleotide sequence ID" value="NZ_QNRP01000012.1"/>
</dbReference>
<accession>A0A368P510</accession>
<dbReference type="EMBL" id="QPIG01000007">
    <property type="protein sequence ID" value="RCU56401.1"/>
    <property type="molecule type" value="Genomic_DNA"/>
</dbReference>
<dbReference type="AlphaFoldDB" id="A0A368P510"/>
<protein>
    <submittedName>
        <fullName evidence="1">Uncharacterized protein</fullName>
    </submittedName>
</protein>
<organism evidence="1 2">
    <name type="scientific">Oceanihabitans sediminis</name>
    <dbReference type="NCBI Taxonomy" id="1812012"/>
    <lineage>
        <taxon>Bacteria</taxon>
        <taxon>Pseudomonadati</taxon>
        <taxon>Bacteroidota</taxon>
        <taxon>Flavobacteriia</taxon>
        <taxon>Flavobacteriales</taxon>
        <taxon>Flavobacteriaceae</taxon>
        <taxon>Oceanihabitans</taxon>
    </lineage>
</organism>
<evidence type="ECO:0000313" key="1">
    <source>
        <dbReference type="EMBL" id="RCU56401.1"/>
    </source>
</evidence>
<reference evidence="1 2" key="1">
    <citation type="submission" date="2018-07" db="EMBL/GenBank/DDBJ databases">
        <title>Oceanihabitans testaceum sp. nov., isolated from marine sediment.</title>
        <authorList>
            <person name="Li C.-M."/>
        </authorList>
    </citation>
    <scope>NUCLEOTIDE SEQUENCE [LARGE SCALE GENOMIC DNA]</scope>
    <source>
        <strain evidence="1 2">S9-10</strain>
    </source>
</reference>
<dbReference type="Proteomes" id="UP000252249">
    <property type="component" value="Unassembled WGS sequence"/>
</dbReference>